<dbReference type="PANTHER" id="PTHR33371">
    <property type="entry name" value="INTERMEMBRANE PHOSPHOLIPID TRANSPORT SYSTEM BINDING PROTEIN MLAD-RELATED"/>
    <property type="match status" value="1"/>
</dbReference>
<dbReference type="Proteomes" id="UP000028878">
    <property type="component" value="Unassembled WGS sequence"/>
</dbReference>
<gene>
    <name evidence="2" type="ORF">BN948_00666</name>
</gene>
<dbReference type="RefSeq" id="WP_009516765.1">
    <property type="nucleotide sequence ID" value="NZ_CCAE010000003.1"/>
</dbReference>
<protein>
    <submittedName>
        <fullName evidence="2">Mammalian cell entry related domain protein</fullName>
    </submittedName>
</protein>
<evidence type="ECO:0000313" key="3">
    <source>
        <dbReference type="Proteomes" id="UP000028878"/>
    </source>
</evidence>
<reference evidence="3" key="2">
    <citation type="submission" date="2014-11" db="EMBL/GenBank/DDBJ databases">
        <title>Draft genome sequence of Hydrogenophaga intermedia S1.</title>
        <authorList>
            <person name="Gan H.M."/>
            <person name="Chew T.H."/>
            <person name="Stolz A."/>
        </authorList>
    </citation>
    <scope>NUCLEOTIDE SEQUENCE [LARGE SCALE GENOMIC DNA]</scope>
    <source>
        <strain evidence="3">S1</strain>
    </source>
</reference>
<sequence precursor="true">MKRNALLIGSFVAAAFFIVLAGVFWLSGSDWFSNQQKATVFYEDNVSGLYVGAPVTFRGVAIGQVTEIGIRVDGNTLRTTVPVVMKLQASVLAGAGVDIPAMVARGLRARLVSESIVTGQKAVELDFEPQAPAKLHGESRHPEIPALQDRFGPLIEQVAELPLRETVSEMRATAEEMRNTLVAVQKTLGGVQTALTDASSELKQTTAASRQTLAAATEAIRQLQANSTATLASIERLSLSTEQTVREARPELQQALVGAREATESAKLAMDRLADISAPDAPLRADLETAVRDLSQAARGLRSFSELLEEKPNAIIFGNRRE</sequence>
<dbReference type="EMBL" id="CCAE010000003">
    <property type="protein sequence ID" value="CDN86265.1"/>
    <property type="molecule type" value="Genomic_DNA"/>
</dbReference>
<name>A0A1L1PLQ9_HYDIT</name>
<dbReference type="InterPro" id="IPR052336">
    <property type="entry name" value="MlaD_Phospholipid_Transporter"/>
</dbReference>
<dbReference type="AlphaFoldDB" id="A0A1L1PLQ9"/>
<evidence type="ECO:0000313" key="2">
    <source>
        <dbReference type="EMBL" id="CDN86265.1"/>
    </source>
</evidence>
<dbReference type="PANTHER" id="PTHR33371:SF4">
    <property type="entry name" value="INTERMEMBRANE PHOSPHOLIPID TRANSPORT SYSTEM BINDING PROTEIN MLAD"/>
    <property type="match status" value="1"/>
</dbReference>
<feature type="domain" description="Mce/MlaD" evidence="1">
    <location>
        <begin position="40"/>
        <end position="127"/>
    </location>
</feature>
<organism evidence="2 3">
    <name type="scientific">Hydrogenophaga intermedia</name>
    <dbReference type="NCBI Taxonomy" id="65786"/>
    <lineage>
        <taxon>Bacteria</taxon>
        <taxon>Pseudomonadati</taxon>
        <taxon>Pseudomonadota</taxon>
        <taxon>Betaproteobacteria</taxon>
        <taxon>Burkholderiales</taxon>
        <taxon>Comamonadaceae</taxon>
        <taxon>Hydrogenophaga</taxon>
    </lineage>
</organism>
<proteinExistence type="predicted"/>
<keyword evidence="3" id="KW-1185">Reference proteome</keyword>
<accession>A0A1L1PLQ9</accession>
<dbReference type="InterPro" id="IPR003399">
    <property type="entry name" value="Mce/MlaD"/>
</dbReference>
<dbReference type="Pfam" id="PF02470">
    <property type="entry name" value="MlaD"/>
    <property type="match status" value="1"/>
</dbReference>
<evidence type="ECO:0000259" key="1">
    <source>
        <dbReference type="Pfam" id="PF02470"/>
    </source>
</evidence>
<reference evidence="3" key="1">
    <citation type="submission" date="2014-02" db="EMBL/GenBank/DDBJ databases">
        <authorList>
            <person name="Gan H."/>
        </authorList>
    </citation>
    <scope>NUCLEOTIDE SEQUENCE [LARGE SCALE GENOMIC DNA]</scope>
    <source>
        <strain evidence="3">S1</strain>
    </source>
</reference>